<protein>
    <submittedName>
        <fullName evidence="1">Uncharacterized protein</fullName>
    </submittedName>
</protein>
<dbReference type="EMBL" id="JEXD01000010">
    <property type="protein sequence ID" value="EXC07845.1"/>
    <property type="molecule type" value="Genomic_DNA"/>
</dbReference>
<organism evidence="1 2">
    <name type="scientific">Acinetobacter baumannii 625974</name>
    <dbReference type="NCBI Taxonomy" id="1310607"/>
    <lineage>
        <taxon>Bacteria</taxon>
        <taxon>Pseudomonadati</taxon>
        <taxon>Pseudomonadota</taxon>
        <taxon>Gammaproteobacteria</taxon>
        <taxon>Moraxellales</taxon>
        <taxon>Moraxellaceae</taxon>
        <taxon>Acinetobacter</taxon>
        <taxon>Acinetobacter calcoaceticus/baumannii complex</taxon>
    </lineage>
</organism>
<evidence type="ECO:0000313" key="2">
    <source>
        <dbReference type="Proteomes" id="UP000021108"/>
    </source>
</evidence>
<dbReference type="AlphaFoldDB" id="A0A009QKD8"/>
<gene>
    <name evidence="1" type="ORF">J506_1664</name>
</gene>
<name>A0A009QKD8_ACIBA</name>
<evidence type="ECO:0000313" key="1">
    <source>
        <dbReference type="EMBL" id="EXC07845.1"/>
    </source>
</evidence>
<dbReference type="PATRIC" id="fig|1310607.3.peg.1617"/>
<proteinExistence type="predicted"/>
<reference evidence="1 2" key="1">
    <citation type="submission" date="2014-02" db="EMBL/GenBank/DDBJ databases">
        <title>Comparative genomics and transcriptomics to identify genetic mechanisms underlying the emergence of carbapenem resistant Acinetobacter baumannii (CRAb).</title>
        <authorList>
            <person name="Harris A.D."/>
            <person name="Johnson K.J."/>
            <person name="George J."/>
            <person name="Shefchek K."/>
            <person name="Daugherty S.C."/>
            <person name="Parankush S."/>
            <person name="Sadzewicz L."/>
            <person name="Tallon L."/>
            <person name="Sengamalay N."/>
            <person name="Hazen T.H."/>
            <person name="Rasko D.A."/>
        </authorList>
    </citation>
    <scope>NUCLEOTIDE SEQUENCE [LARGE SCALE GENOMIC DNA]</scope>
    <source>
        <strain evidence="1 2">625974</strain>
    </source>
</reference>
<sequence>MLTVNIKNKAPVDLIDFAQSMISLGAEYSDYIAETNNHLVSDEIKLYIKEIRPGSIITELVALAPALMPFAEHANTVIDFTSHIKACIDFLKGSGNKPDNLDKQTLSRVSKFVEPIAKDSGSILQVDASNNTGTITININSLEANAIQNKASKEIEKLKEPIVGLHTKVVLYWTQTRSDNRKGYKGVIESISDKEVKVFFDNDEIQHEMIHGEDQIYEKAYLVDVNVETIKDQPAAYKIIKFHEPIDLPE</sequence>
<dbReference type="Proteomes" id="UP000021108">
    <property type="component" value="Unassembled WGS sequence"/>
</dbReference>
<accession>A0A009QKD8</accession>
<comment type="caution">
    <text evidence="1">The sequence shown here is derived from an EMBL/GenBank/DDBJ whole genome shotgun (WGS) entry which is preliminary data.</text>
</comment>